<protein>
    <submittedName>
        <fullName evidence="1">Uncharacterized protein</fullName>
    </submittedName>
</protein>
<reference evidence="1" key="1">
    <citation type="submission" date="2018-02" db="EMBL/GenBank/DDBJ databases">
        <title>Rhizophora mucronata_Transcriptome.</title>
        <authorList>
            <person name="Meera S.P."/>
            <person name="Sreeshan A."/>
            <person name="Augustine A."/>
        </authorList>
    </citation>
    <scope>NUCLEOTIDE SEQUENCE</scope>
    <source>
        <tissue evidence="1">Leaf</tissue>
    </source>
</reference>
<sequence length="52" mass="5928">MINTLLLPCMDNKRKGFYGKITSSEFSFLSFDFPLKVSSRSVCVGGRRSHRL</sequence>
<dbReference type="EMBL" id="GGEC01030547">
    <property type="protein sequence ID" value="MBX11031.1"/>
    <property type="molecule type" value="Transcribed_RNA"/>
</dbReference>
<name>A0A2P2KZ80_RHIMU</name>
<proteinExistence type="predicted"/>
<organism evidence="1">
    <name type="scientific">Rhizophora mucronata</name>
    <name type="common">Asiatic mangrove</name>
    <dbReference type="NCBI Taxonomy" id="61149"/>
    <lineage>
        <taxon>Eukaryota</taxon>
        <taxon>Viridiplantae</taxon>
        <taxon>Streptophyta</taxon>
        <taxon>Embryophyta</taxon>
        <taxon>Tracheophyta</taxon>
        <taxon>Spermatophyta</taxon>
        <taxon>Magnoliopsida</taxon>
        <taxon>eudicotyledons</taxon>
        <taxon>Gunneridae</taxon>
        <taxon>Pentapetalae</taxon>
        <taxon>rosids</taxon>
        <taxon>fabids</taxon>
        <taxon>Malpighiales</taxon>
        <taxon>Rhizophoraceae</taxon>
        <taxon>Rhizophora</taxon>
    </lineage>
</organism>
<accession>A0A2P2KZ80</accession>
<dbReference type="AlphaFoldDB" id="A0A2P2KZ80"/>
<evidence type="ECO:0000313" key="1">
    <source>
        <dbReference type="EMBL" id="MBX11031.1"/>
    </source>
</evidence>